<name>A0A4Y2F4B4_ARAVE</name>
<keyword evidence="3" id="KW-1185">Reference proteome</keyword>
<dbReference type="EMBL" id="BGPR01094847">
    <property type="protein sequence ID" value="GBM36273.1"/>
    <property type="molecule type" value="Genomic_DNA"/>
</dbReference>
<proteinExistence type="predicted"/>
<feature type="domain" description="Integrase p58-like C-terminal" evidence="1">
    <location>
        <begin position="2"/>
        <end position="36"/>
    </location>
</feature>
<dbReference type="OrthoDB" id="6434338at2759"/>
<evidence type="ECO:0000313" key="2">
    <source>
        <dbReference type="EMBL" id="GBM36273.1"/>
    </source>
</evidence>
<gene>
    <name evidence="2" type="ORF">AVEN_168811_1</name>
</gene>
<dbReference type="Proteomes" id="UP000499080">
    <property type="component" value="Unassembled WGS sequence"/>
</dbReference>
<accession>A0A4Y2F4B4</accession>
<evidence type="ECO:0000313" key="3">
    <source>
        <dbReference type="Proteomes" id="UP000499080"/>
    </source>
</evidence>
<organism evidence="2 3">
    <name type="scientific">Araneus ventricosus</name>
    <name type="common">Orbweaver spider</name>
    <name type="synonym">Epeira ventricosa</name>
    <dbReference type="NCBI Taxonomy" id="182803"/>
    <lineage>
        <taxon>Eukaryota</taxon>
        <taxon>Metazoa</taxon>
        <taxon>Ecdysozoa</taxon>
        <taxon>Arthropoda</taxon>
        <taxon>Chelicerata</taxon>
        <taxon>Arachnida</taxon>
        <taxon>Araneae</taxon>
        <taxon>Araneomorphae</taxon>
        <taxon>Entelegynae</taxon>
        <taxon>Araneoidea</taxon>
        <taxon>Araneidae</taxon>
        <taxon>Araneus</taxon>
    </lineage>
</organism>
<comment type="caution">
    <text evidence="2">The sequence shown here is derived from an EMBL/GenBank/DDBJ whole genome shotgun (WGS) entry which is preliminary data.</text>
</comment>
<protein>
    <recommendedName>
        <fullName evidence="1">Integrase p58-like C-terminal domain-containing protein</fullName>
    </recommendedName>
</protein>
<dbReference type="InterPro" id="IPR054465">
    <property type="entry name" value="Integrase_p58-like_C"/>
</dbReference>
<evidence type="ECO:0000259" key="1">
    <source>
        <dbReference type="Pfam" id="PF22938"/>
    </source>
</evidence>
<reference evidence="2 3" key="1">
    <citation type="journal article" date="2019" name="Sci. Rep.">
        <title>Orb-weaving spider Araneus ventricosus genome elucidates the spidroin gene catalogue.</title>
        <authorList>
            <person name="Kono N."/>
            <person name="Nakamura H."/>
            <person name="Ohtoshi R."/>
            <person name="Moran D.A.P."/>
            <person name="Shinohara A."/>
            <person name="Yoshida Y."/>
            <person name="Fujiwara M."/>
            <person name="Mori M."/>
            <person name="Tomita M."/>
            <person name="Arakawa K."/>
        </authorList>
    </citation>
    <scope>NUCLEOTIDE SEQUENCE [LARGE SCALE GENOMIC DNA]</scope>
</reference>
<sequence length="143" mass="16506">MGPGTVISQISKTNYLVRLTNRREKSEIFHINLLKPYHKRAEIVNVLLSEPVGPEPNDVDLEIVYPNANPDIYDFDKIVREGSLEEKCTPEELGELESVLNRHRKLFSNDPGRTDLIEHNIALISDQPIRIRPYRTYLAKRIS</sequence>
<dbReference type="Pfam" id="PF22938">
    <property type="entry name" value="Integrase_p58_C"/>
    <property type="match status" value="1"/>
</dbReference>
<dbReference type="AlphaFoldDB" id="A0A4Y2F4B4"/>